<accession>A0ABU5URX2</accession>
<gene>
    <name evidence="1" type="ORF">VB695_09690</name>
</gene>
<dbReference type="Proteomes" id="UP001303285">
    <property type="component" value="Unassembled WGS sequence"/>
</dbReference>
<proteinExistence type="predicted"/>
<name>A0ABU5URX2_NODSP</name>
<comment type="caution">
    <text evidence="1">The sequence shown here is derived from an EMBL/GenBank/DDBJ whole genome shotgun (WGS) entry which is preliminary data.</text>
</comment>
<evidence type="ECO:0000313" key="1">
    <source>
        <dbReference type="EMBL" id="MEA5608340.1"/>
    </source>
</evidence>
<evidence type="ECO:0000313" key="2">
    <source>
        <dbReference type="Proteomes" id="UP001303285"/>
    </source>
</evidence>
<feature type="non-terminal residue" evidence="1">
    <location>
        <position position="1"/>
    </location>
</feature>
<protein>
    <submittedName>
        <fullName evidence="1">Uncharacterized protein</fullName>
    </submittedName>
</protein>
<organism evidence="1 2">
    <name type="scientific">Nodularia spumigena UHCC 0060</name>
    <dbReference type="NCBI Taxonomy" id="3110300"/>
    <lineage>
        <taxon>Bacteria</taxon>
        <taxon>Bacillati</taxon>
        <taxon>Cyanobacteriota</taxon>
        <taxon>Cyanophyceae</taxon>
        <taxon>Nostocales</taxon>
        <taxon>Nodulariaceae</taxon>
        <taxon>Nodularia</taxon>
    </lineage>
</organism>
<keyword evidence="2" id="KW-1185">Reference proteome</keyword>
<reference evidence="1 2" key="1">
    <citation type="submission" date="2023-12" db="EMBL/GenBank/DDBJ databases">
        <title>Baltic Sea Cyanobacteria.</title>
        <authorList>
            <person name="Delbaje E."/>
            <person name="Fewer D.P."/>
            <person name="Shishido T.K."/>
        </authorList>
    </citation>
    <scope>NUCLEOTIDE SEQUENCE [LARGE SCALE GENOMIC DNA]</scope>
    <source>
        <strain evidence="1 2">UHCC 0060</strain>
    </source>
</reference>
<sequence length="66" mass="7513">TDYSVYLCSLCRENHRTDVGYPNTKALIRRCLKCKNNVSRQGAFGVRVASRREAVPVRRAASRREG</sequence>
<dbReference type="EMBL" id="JAYGHK010000024">
    <property type="protein sequence ID" value="MEA5608340.1"/>
    <property type="molecule type" value="Genomic_DNA"/>
</dbReference>